<keyword evidence="2" id="KW-1185">Reference proteome</keyword>
<dbReference type="RefSeq" id="WP_088074346.1">
    <property type="nucleotide sequence ID" value="NZ_JAHQCR010000038.1"/>
</dbReference>
<organism evidence="1 2">
    <name type="scientific">Evansella alkalicola</name>
    <dbReference type="NCBI Taxonomy" id="745819"/>
    <lineage>
        <taxon>Bacteria</taxon>
        <taxon>Bacillati</taxon>
        <taxon>Bacillota</taxon>
        <taxon>Bacilli</taxon>
        <taxon>Bacillales</taxon>
        <taxon>Bacillaceae</taxon>
        <taxon>Evansella</taxon>
    </lineage>
</organism>
<reference evidence="1 2" key="1">
    <citation type="submission" date="2021-06" db="EMBL/GenBank/DDBJ databases">
        <title>Bacillus sp. RD4P76, an endophyte from a halophyte.</title>
        <authorList>
            <person name="Sun J.-Q."/>
        </authorList>
    </citation>
    <scope>NUCLEOTIDE SEQUENCE [LARGE SCALE GENOMIC DNA]</scope>
    <source>
        <strain evidence="1 2">JCM 17098</strain>
    </source>
</reference>
<evidence type="ECO:0000313" key="2">
    <source>
        <dbReference type="Proteomes" id="UP000790580"/>
    </source>
</evidence>
<accession>A0ABS6JSS3</accession>
<proteinExistence type="predicted"/>
<dbReference type="EMBL" id="JAHQCR010000038">
    <property type="protein sequence ID" value="MBU9721611.1"/>
    <property type="molecule type" value="Genomic_DNA"/>
</dbReference>
<gene>
    <name evidence="1" type="ORF">KS407_09150</name>
</gene>
<evidence type="ECO:0000313" key="1">
    <source>
        <dbReference type="EMBL" id="MBU9721611.1"/>
    </source>
</evidence>
<protein>
    <submittedName>
        <fullName evidence="1">Uncharacterized protein</fullName>
    </submittedName>
</protein>
<comment type="caution">
    <text evidence="1">The sequence shown here is derived from an EMBL/GenBank/DDBJ whole genome shotgun (WGS) entry which is preliminary data.</text>
</comment>
<sequence>MSHRIIENYLNAKYEEICLDIMNTSTSDYSIDNQYGIKFSSYFDELVFTVLYEPERYKVTVERTYRIIEDKFMNMERSELDFLYLKCENYNSNISDELTYSPSTLHYLANEVMKLINEKVSEHISSLSSDILKYYLEELQNNIEGFAFYGSLEGDDYNTRNYWEEFCYQVQYGDSYPYEITVDVVESHIDSMLCSIPKRDLYLLYTSTDQFIYDEYEPEDYFPFPSEEEMIEPTANKLMEEIKSVATNTYVPDFSSGEDWEDYDEEYEDEWILQSLSKEPIIPEIKELLQLQEYVLQNEGEKIKIPDGFILGGTFTQVAFPADVSVSYLAKGPAGPDRESWDLNKKIEYFEEVILNKINEIEPEYFRDAFEEQLEITFGWVIEEYDELDPEEKVFTCTQILFDLFLGGEIVFKI</sequence>
<name>A0ABS6JSS3_9BACI</name>
<dbReference type="Proteomes" id="UP000790580">
    <property type="component" value="Unassembled WGS sequence"/>
</dbReference>